<dbReference type="Pfam" id="PF00593">
    <property type="entry name" value="TonB_dep_Rec_b-barrel"/>
    <property type="match status" value="1"/>
</dbReference>
<dbReference type="InterPro" id="IPR037066">
    <property type="entry name" value="Plug_dom_sf"/>
</dbReference>
<evidence type="ECO:0000256" key="3">
    <source>
        <dbReference type="ARBA" id="ARBA00022452"/>
    </source>
</evidence>
<dbReference type="Pfam" id="PF07715">
    <property type="entry name" value="Plug"/>
    <property type="match status" value="1"/>
</dbReference>
<dbReference type="OrthoDB" id="9760333at2"/>
<evidence type="ECO:0000256" key="7">
    <source>
        <dbReference type="ARBA" id="ARBA00023237"/>
    </source>
</evidence>
<dbReference type="InterPro" id="IPR012910">
    <property type="entry name" value="Plug_dom"/>
</dbReference>
<evidence type="ECO:0000256" key="1">
    <source>
        <dbReference type="ARBA" id="ARBA00004571"/>
    </source>
</evidence>
<comment type="caution">
    <text evidence="13">The sequence shown here is derived from an EMBL/GenBank/DDBJ whole genome shotgun (WGS) entry which is preliminary data.</text>
</comment>
<dbReference type="InterPro" id="IPR036942">
    <property type="entry name" value="Beta-barrel_TonB_sf"/>
</dbReference>
<evidence type="ECO:0000256" key="10">
    <source>
        <dbReference type="SAM" id="MobiDB-lite"/>
    </source>
</evidence>
<dbReference type="InterPro" id="IPR000531">
    <property type="entry name" value="Beta-barrel_TonB"/>
</dbReference>
<dbReference type="PANTHER" id="PTHR30069:SF42">
    <property type="entry name" value="FERRIC AEROBACTIN RECEPTOR"/>
    <property type="match status" value="1"/>
</dbReference>
<feature type="compositionally biased region" description="Polar residues" evidence="10">
    <location>
        <begin position="28"/>
        <end position="52"/>
    </location>
</feature>
<dbReference type="PANTHER" id="PTHR30069">
    <property type="entry name" value="TONB-DEPENDENT OUTER MEMBRANE RECEPTOR"/>
    <property type="match status" value="1"/>
</dbReference>
<name>A0A2N3KTM1_9PROT</name>
<accession>A0A2N3KTM1</accession>
<dbReference type="CDD" id="cd01347">
    <property type="entry name" value="ligand_gated_channel"/>
    <property type="match status" value="1"/>
</dbReference>
<evidence type="ECO:0000256" key="8">
    <source>
        <dbReference type="PROSITE-ProRule" id="PRU01360"/>
    </source>
</evidence>
<dbReference type="EMBL" id="NWTK01000007">
    <property type="protein sequence ID" value="PKR53939.1"/>
    <property type="molecule type" value="Genomic_DNA"/>
</dbReference>
<feature type="domain" description="TonB-dependent receptor-like beta-barrel" evidence="11">
    <location>
        <begin position="245"/>
        <end position="665"/>
    </location>
</feature>
<dbReference type="SUPFAM" id="SSF56935">
    <property type="entry name" value="Porins"/>
    <property type="match status" value="1"/>
</dbReference>
<evidence type="ECO:0000256" key="5">
    <source>
        <dbReference type="ARBA" id="ARBA00023077"/>
    </source>
</evidence>
<evidence type="ECO:0000256" key="6">
    <source>
        <dbReference type="ARBA" id="ARBA00023136"/>
    </source>
</evidence>
<sequence>MQQAFAQSESEKPKVEDEEAAEVEQLHEATTLSPVIISSSRTNSDIKSSPQKVTVITREQIEQQLAISTDSSKALANLLPSYTPAREKLTGSGETFRGRTPLFMIDGVPQSNPLRPTGRSAHTIDLSMVDRIEVIHGANAIHGLGATGGIINYITKRPEPGTFNQHLNVQTTTPTSQIDNETENYKLGYGFNGGTEKFDYLMSATVEDQGLYLDANGDPVGVDNTQGDLMDSRSYDVLTKGTYWIDDDQSIGVEFNYFLSEGKMNYVSVTGDRDAGIPTTSAKGTPLGEAPRNQVFTTSLDYENSDFLGMDLKIQAYHQDFEGRFGVTKSSTFVDPTLSPDGTDQSQADSTKLGSKVTLIKDGLFNDHLKVTTGFDVLSDTTDQKLIMTNRDWVPETTYYNYAPFVQGQLKVTDKLSFHSGVRYEVAELDVPTFQTVASANGVTVDGGNPSFKETLYNFGITYSPVETVSLFANYSEGFGMPDVGRVLRGINTAGQDVDTFLNLEPIVTDNREIGVRYDDSVWDGEISVYESNAELGSRLRRQGDDFFVERQKTRIRGLEASVGYWVNTDNKVGLSYAYSQGKYDSDENGSLDSNLDGLNVSPNRLIASWNSIWTEKFSTFFQVQHNFSKKFDNADMDFDGYTIADLSAVYRLPAGRVSMSVENLFNEDYITYYSQSALANDERYFKGRGRTLTVGYSIDF</sequence>
<comment type="similarity">
    <text evidence="8 9">Belongs to the TonB-dependent receptor family.</text>
</comment>
<evidence type="ECO:0000256" key="9">
    <source>
        <dbReference type="RuleBase" id="RU003357"/>
    </source>
</evidence>
<dbReference type="PROSITE" id="PS52016">
    <property type="entry name" value="TONB_DEPENDENT_REC_3"/>
    <property type="match status" value="1"/>
</dbReference>
<evidence type="ECO:0000256" key="2">
    <source>
        <dbReference type="ARBA" id="ARBA00022448"/>
    </source>
</evidence>
<dbReference type="GO" id="GO:0015344">
    <property type="term" value="F:siderophore uptake transmembrane transporter activity"/>
    <property type="evidence" value="ECO:0007669"/>
    <property type="project" value="TreeGrafter"/>
</dbReference>
<dbReference type="AlphaFoldDB" id="A0A2N3KTM1"/>
<feature type="region of interest" description="Disordered" evidence="10">
    <location>
        <begin position="1"/>
        <end position="52"/>
    </location>
</feature>
<keyword evidence="5 9" id="KW-0798">TonB box</keyword>
<comment type="subcellular location">
    <subcellularLocation>
        <location evidence="1 8">Cell outer membrane</location>
        <topology evidence="1 8">Multi-pass membrane protein</topology>
    </subcellularLocation>
</comment>
<reference evidence="13 14" key="1">
    <citation type="submission" date="2017-09" db="EMBL/GenBank/DDBJ databases">
        <title>Biodiversity and function of Thalassospira species in the particle-attached aromatic-hydrocarbon-degrading consortia from the surface seawater of the South China Sea.</title>
        <authorList>
            <person name="Dong C."/>
            <person name="Liu R."/>
            <person name="Shao Z."/>
        </authorList>
    </citation>
    <scope>NUCLEOTIDE SEQUENCE [LARGE SCALE GENOMIC DNA]</scope>
    <source>
        <strain evidence="13 14">CSC1P2</strain>
    </source>
</reference>
<dbReference type="InterPro" id="IPR039426">
    <property type="entry name" value="TonB-dep_rcpt-like"/>
</dbReference>
<evidence type="ECO:0000256" key="4">
    <source>
        <dbReference type="ARBA" id="ARBA00022692"/>
    </source>
</evidence>
<evidence type="ECO:0000313" key="13">
    <source>
        <dbReference type="EMBL" id="PKR53939.1"/>
    </source>
</evidence>
<evidence type="ECO:0000313" key="14">
    <source>
        <dbReference type="Proteomes" id="UP000233597"/>
    </source>
</evidence>
<dbReference type="GO" id="GO:0009279">
    <property type="term" value="C:cell outer membrane"/>
    <property type="evidence" value="ECO:0007669"/>
    <property type="project" value="UniProtKB-SubCell"/>
</dbReference>
<dbReference type="Gene3D" id="2.40.170.20">
    <property type="entry name" value="TonB-dependent receptor, beta-barrel domain"/>
    <property type="match status" value="1"/>
</dbReference>
<feature type="domain" description="TonB-dependent receptor plug" evidence="12">
    <location>
        <begin position="46"/>
        <end position="150"/>
    </location>
</feature>
<dbReference type="Proteomes" id="UP000233597">
    <property type="component" value="Unassembled WGS sequence"/>
</dbReference>
<gene>
    <name evidence="13" type="ORF">COO20_11965</name>
</gene>
<keyword evidence="2 8" id="KW-0813">Transport</keyword>
<keyword evidence="3 8" id="KW-1134">Transmembrane beta strand</keyword>
<keyword evidence="6 8" id="KW-0472">Membrane</keyword>
<evidence type="ECO:0000259" key="11">
    <source>
        <dbReference type="Pfam" id="PF00593"/>
    </source>
</evidence>
<keyword evidence="13" id="KW-0675">Receptor</keyword>
<keyword evidence="4 8" id="KW-0812">Transmembrane</keyword>
<protein>
    <submittedName>
        <fullName evidence="13">TonB-dependent receptor</fullName>
    </submittedName>
</protein>
<evidence type="ECO:0000259" key="12">
    <source>
        <dbReference type="Pfam" id="PF07715"/>
    </source>
</evidence>
<dbReference type="Gene3D" id="2.170.130.10">
    <property type="entry name" value="TonB-dependent receptor, plug domain"/>
    <property type="match status" value="1"/>
</dbReference>
<dbReference type="GO" id="GO:0044718">
    <property type="term" value="P:siderophore transmembrane transport"/>
    <property type="evidence" value="ECO:0007669"/>
    <property type="project" value="TreeGrafter"/>
</dbReference>
<proteinExistence type="inferred from homology"/>
<keyword evidence="7 8" id="KW-0998">Cell outer membrane</keyword>
<organism evidence="13 14">
    <name type="scientific">Thalassospira marina</name>
    <dbReference type="NCBI Taxonomy" id="2048283"/>
    <lineage>
        <taxon>Bacteria</taxon>
        <taxon>Pseudomonadati</taxon>
        <taxon>Pseudomonadota</taxon>
        <taxon>Alphaproteobacteria</taxon>
        <taxon>Rhodospirillales</taxon>
        <taxon>Thalassospiraceae</taxon>
        <taxon>Thalassospira</taxon>
    </lineage>
</organism>